<dbReference type="Pfam" id="PF01501">
    <property type="entry name" value="Glyco_transf_8"/>
    <property type="match status" value="1"/>
</dbReference>
<dbReference type="EC" id="2.4.1.186" evidence="12"/>
<dbReference type="InterPro" id="IPR002495">
    <property type="entry name" value="Glyco_trans_8"/>
</dbReference>
<comment type="catalytic activity">
    <reaction evidence="13">
        <text>[1,4-alpha-D-glucosyl](n)-L-tyrosyl-[glycogenin] + UDP-alpha-D-glucose = [1,4-alpha-D-glucosyl](n+1)-L-tyrosyl-[glycogenin] + UDP + H(+)</text>
        <dbReference type="Rhea" id="RHEA:56560"/>
        <dbReference type="Rhea" id="RHEA-COMP:14606"/>
        <dbReference type="Rhea" id="RHEA-COMP:14607"/>
        <dbReference type="ChEBI" id="CHEBI:15378"/>
        <dbReference type="ChEBI" id="CHEBI:58223"/>
        <dbReference type="ChEBI" id="CHEBI:58885"/>
        <dbReference type="ChEBI" id="CHEBI:140574"/>
        <dbReference type="EC" id="2.4.1.186"/>
    </reaction>
</comment>
<comment type="similarity">
    <text evidence="11">Belongs to the glycosyltransferase 8 family. Glycogenin subfamily.</text>
</comment>
<evidence type="ECO:0000256" key="8">
    <source>
        <dbReference type="ARBA" id="ARBA00023056"/>
    </source>
</evidence>
<keyword evidence="7" id="KW-0479">Metal-binding</keyword>
<keyword evidence="18" id="KW-1185">Reference proteome</keyword>
<comment type="catalytic activity">
    <reaction evidence="14">
        <text>L-tyrosyl-[glycogenin] + UDP-alpha-D-glucose = alpha-D-glucosyl-L-tyrosyl-[glycogenin] + UDP + H(+)</text>
        <dbReference type="Rhea" id="RHEA:23360"/>
        <dbReference type="Rhea" id="RHEA-COMP:14604"/>
        <dbReference type="Rhea" id="RHEA-COMP:14605"/>
        <dbReference type="ChEBI" id="CHEBI:15378"/>
        <dbReference type="ChEBI" id="CHEBI:46858"/>
        <dbReference type="ChEBI" id="CHEBI:58223"/>
        <dbReference type="ChEBI" id="CHEBI:58885"/>
        <dbReference type="ChEBI" id="CHEBI:140573"/>
        <dbReference type="EC" id="2.4.1.186"/>
    </reaction>
</comment>
<evidence type="ECO:0000256" key="16">
    <source>
        <dbReference type="SAM" id="MobiDB-lite"/>
    </source>
</evidence>
<keyword evidence="8" id="KW-0320">Glycogen biosynthesis</keyword>
<evidence type="ECO:0000256" key="14">
    <source>
        <dbReference type="ARBA" id="ARBA00052293"/>
    </source>
</evidence>
<keyword evidence="5" id="KW-0926">Vacuole</keyword>
<dbReference type="Proteomes" id="UP000501346">
    <property type="component" value="Chromosome ScX-SeX"/>
</dbReference>
<evidence type="ECO:0000256" key="2">
    <source>
        <dbReference type="ARBA" id="ARBA00004116"/>
    </source>
</evidence>
<dbReference type="Gene3D" id="3.90.550.10">
    <property type="entry name" value="Spore Coat Polysaccharide Biosynthesis Protein SpsA, Chain A"/>
    <property type="match status" value="1"/>
</dbReference>
<dbReference type="GO" id="GO:0008466">
    <property type="term" value="F:glycogenin glucosyltransferase activity"/>
    <property type="evidence" value="ECO:0007669"/>
    <property type="project" value="UniProtKB-EC"/>
</dbReference>
<keyword evidence="6 17" id="KW-0808">Transferase</keyword>
<comment type="function">
    <text evidence="15">Self-glucosylating initiator of glycogen synthesis. It catalyzes the formation of a short alpha (1,4)-glucosyl chain covalently attached via a glucose 1-O-tyrosyl linkage to internal tyrosine residues and these chains act as primers for the elongation reaction catalyzed by glycogen synthase. Capable of transferring glucosyl residues to unbound acceptors such as free oligoglucans or oligoglucan derivatives.</text>
</comment>
<dbReference type="EMBL" id="CP048991">
    <property type="protein sequence ID" value="QID80339.1"/>
    <property type="molecule type" value="Genomic_DNA"/>
</dbReference>
<keyword evidence="10" id="KW-0464">Manganese</keyword>
<dbReference type="GO" id="GO:0005978">
    <property type="term" value="P:glycogen biosynthetic process"/>
    <property type="evidence" value="ECO:0007669"/>
    <property type="project" value="UniProtKB-KW"/>
</dbReference>
<evidence type="ECO:0000256" key="6">
    <source>
        <dbReference type="ARBA" id="ARBA00022679"/>
    </source>
</evidence>
<gene>
    <name evidence="17" type="primary">GLG2_1</name>
    <name evidence="17" type="ORF">GRS66_002656</name>
</gene>
<evidence type="ECO:0000256" key="15">
    <source>
        <dbReference type="ARBA" id="ARBA00059480"/>
    </source>
</evidence>
<comment type="subcellular location">
    <subcellularLocation>
        <location evidence="3">Cytoplasm</location>
    </subcellularLocation>
    <subcellularLocation>
        <location evidence="2">Vacuole</location>
    </subcellularLocation>
</comment>
<evidence type="ECO:0000256" key="4">
    <source>
        <dbReference type="ARBA" id="ARBA00022490"/>
    </source>
</evidence>
<comment type="cofactor">
    <cofactor evidence="1">
        <name>Mn(2+)</name>
        <dbReference type="ChEBI" id="CHEBI:29035"/>
    </cofactor>
</comment>
<evidence type="ECO:0000256" key="7">
    <source>
        <dbReference type="ARBA" id="ARBA00022723"/>
    </source>
</evidence>
<name>A0A6C1DU05_SACPS</name>
<protein>
    <recommendedName>
        <fullName evidence="12">glycogenin glucosyltransferase</fullName>
        <ecNumber evidence="12">2.4.1.186</ecNumber>
    </recommendedName>
</protein>
<evidence type="ECO:0000256" key="13">
    <source>
        <dbReference type="ARBA" id="ARBA00050886"/>
    </source>
</evidence>
<dbReference type="PANTHER" id="PTHR11183">
    <property type="entry name" value="GLYCOGENIN SUBFAMILY MEMBER"/>
    <property type="match status" value="1"/>
</dbReference>
<dbReference type="FunFam" id="3.90.550.10:FF:000148">
    <property type="entry name" value="Glg2p"/>
    <property type="match status" value="1"/>
</dbReference>
<feature type="region of interest" description="Disordered" evidence="16">
    <location>
        <begin position="336"/>
        <end position="357"/>
    </location>
</feature>
<evidence type="ECO:0000256" key="9">
    <source>
        <dbReference type="ARBA" id="ARBA00023180"/>
    </source>
</evidence>
<evidence type="ECO:0000256" key="5">
    <source>
        <dbReference type="ARBA" id="ARBA00022554"/>
    </source>
</evidence>
<evidence type="ECO:0000256" key="3">
    <source>
        <dbReference type="ARBA" id="ARBA00004496"/>
    </source>
</evidence>
<dbReference type="SUPFAM" id="SSF53448">
    <property type="entry name" value="Nucleotide-diphospho-sugar transferases"/>
    <property type="match status" value="1"/>
</dbReference>
<evidence type="ECO:0000256" key="1">
    <source>
        <dbReference type="ARBA" id="ARBA00001936"/>
    </source>
</evidence>
<dbReference type="CDD" id="cd02537">
    <property type="entry name" value="GT8_Glycogenin"/>
    <property type="match status" value="1"/>
</dbReference>
<dbReference type="InterPro" id="IPR029044">
    <property type="entry name" value="Nucleotide-diphossugar_trans"/>
</dbReference>
<dbReference type="OrthoDB" id="2014201at2759"/>
<dbReference type="GO" id="GO:0005773">
    <property type="term" value="C:vacuole"/>
    <property type="evidence" value="ECO:0007669"/>
    <property type="project" value="UniProtKB-SubCell"/>
</dbReference>
<evidence type="ECO:0000256" key="10">
    <source>
        <dbReference type="ARBA" id="ARBA00023211"/>
    </source>
</evidence>
<evidence type="ECO:0000313" key="18">
    <source>
        <dbReference type="Proteomes" id="UP000501346"/>
    </source>
</evidence>
<evidence type="ECO:0000313" key="17">
    <source>
        <dbReference type="EMBL" id="QID80339.1"/>
    </source>
</evidence>
<organism evidence="17 18">
    <name type="scientific">Saccharomyces pastorianus</name>
    <name type="common">Lager yeast</name>
    <name type="synonym">Saccharomyces cerevisiae x Saccharomyces eubayanus</name>
    <dbReference type="NCBI Taxonomy" id="27292"/>
    <lineage>
        <taxon>Eukaryota</taxon>
        <taxon>Fungi</taxon>
        <taxon>Dikarya</taxon>
        <taxon>Ascomycota</taxon>
        <taxon>Saccharomycotina</taxon>
        <taxon>Saccharomycetes</taxon>
        <taxon>Saccharomycetales</taxon>
        <taxon>Saccharomycetaceae</taxon>
        <taxon>Saccharomyces</taxon>
    </lineage>
</organism>
<keyword evidence="9" id="KW-0325">Glycoprotein</keyword>
<feature type="compositionally biased region" description="Basic and acidic residues" evidence="16">
    <location>
        <begin position="341"/>
        <end position="351"/>
    </location>
</feature>
<dbReference type="GO" id="GO:0046872">
    <property type="term" value="F:metal ion binding"/>
    <property type="evidence" value="ECO:0007669"/>
    <property type="project" value="UniProtKB-KW"/>
</dbReference>
<dbReference type="AlphaFoldDB" id="A0A6C1DU05"/>
<accession>A0A6C1DU05</accession>
<reference evidence="17 18" key="1">
    <citation type="journal article" date="2019" name="BMC Genomics">
        <title>Chromosome level assembly and comparative genome analysis confirm lager-brewing yeasts originated from a single hybridization.</title>
        <authorList>
            <person name="Salazar A.N."/>
            <person name="Gorter de Vries A.R."/>
            <person name="van den Broek M."/>
            <person name="Brouwers N."/>
            <person name="de la Torre Cortes P."/>
            <person name="Kuijpers N.G.A."/>
            <person name="Daran J.G."/>
            <person name="Abeel T."/>
        </authorList>
    </citation>
    <scope>NUCLEOTIDE SEQUENCE [LARGE SCALE GENOMIC DNA]</scope>
    <source>
        <strain evidence="17 18">CBS 1483</strain>
    </source>
</reference>
<evidence type="ECO:0000256" key="12">
    <source>
        <dbReference type="ARBA" id="ARBA00038934"/>
    </source>
</evidence>
<evidence type="ECO:0000256" key="11">
    <source>
        <dbReference type="ARBA" id="ARBA00038162"/>
    </source>
</evidence>
<proteinExistence type="inferred from homology"/>
<dbReference type="InterPro" id="IPR050587">
    <property type="entry name" value="GNT1/Glycosyltrans_8"/>
</dbReference>
<keyword evidence="4" id="KW-0963">Cytoplasm</keyword>
<sequence>MAKKVAICTLLYSRDYLPGALTLAYQLQKLLKHAVVEDEITLCLLIEKKLFGDEFKPQEIALIRSLFKEIIIIEPLKDQEKSIEKNKANLELLKRPELSHTLLKARLWELVQFDQVLFLDADTLPLNKEFFEILRLYPEQTRFQIAAVPDIGWPDMFNTGVLLLIPDLDMATSLQDFLIKTVSIDGADQGIFNQFFNPICNYSKEVLHKVSPLMEWIRLPFTYNVTMPNYGYQSSPAMNFFQQHIRLIHFIGTFKPWSRNTTDYDDHYYQLWRSTQRELYSECHLSNYFTHLQLGNIETETNFYHEPPCLQDLLNHGKRENQKHVDLDITSVDRNAAQKSTAEKHDIEKPTSKPQSAFKFDWESTDYLDRVQRAFPKPDT</sequence>